<feature type="region of interest" description="Disordered" evidence="1">
    <location>
        <begin position="225"/>
        <end position="249"/>
    </location>
</feature>
<feature type="compositionally biased region" description="Basic residues" evidence="1">
    <location>
        <begin position="263"/>
        <end position="273"/>
    </location>
</feature>
<organism evidence="2 3">
    <name type="scientific">Dorcoceras hygrometricum</name>
    <dbReference type="NCBI Taxonomy" id="472368"/>
    <lineage>
        <taxon>Eukaryota</taxon>
        <taxon>Viridiplantae</taxon>
        <taxon>Streptophyta</taxon>
        <taxon>Embryophyta</taxon>
        <taxon>Tracheophyta</taxon>
        <taxon>Spermatophyta</taxon>
        <taxon>Magnoliopsida</taxon>
        <taxon>eudicotyledons</taxon>
        <taxon>Gunneridae</taxon>
        <taxon>Pentapetalae</taxon>
        <taxon>asterids</taxon>
        <taxon>lamiids</taxon>
        <taxon>Lamiales</taxon>
        <taxon>Gesneriaceae</taxon>
        <taxon>Didymocarpoideae</taxon>
        <taxon>Trichosporeae</taxon>
        <taxon>Loxocarpinae</taxon>
        <taxon>Dorcoceras</taxon>
    </lineage>
</organism>
<protein>
    <submittedName>
        <fullName evidence="2">UV-stimulated scaffold protein A</fullName>
    </submittedName>
</protein>
<evidence type="ECO:0000256" key="1">
    <source>
        <dbReference type="SAM" id="MobiDB-lite"/>
    </source>
</evidence>
<keyword evidence="3" id="KW-1185">Reference proteome</keyword>
<feature type="region of interest" description="Disordered" evidence="1">
    <location>
        <begin position="515"/>
        <end position="580"/>
    </location>
</feature>
<accession>A0A2Z7D765</accession>
<feature type="compositionally biased region" description="Basic and acidic residues" evidence="1">
    <location>
        <begin position="515"/>
        <end position="544"/>
    </location>
</feature>
<feature type="compositionally biased region" description="Low complexity" evidence="1">
    <location>
        <begin position="549"/>
        <end position="563"/>
    </location>
</feature>
<name>A0A2Z7D765_9LAMI</name>
<gene>
    <name evidence="2" type="ORF">F511_24670</name>
</gene>
<feature type="region of interest" description="Disordered" evidence="1">
    <location>
        <begin position="263"/>
        <end position="340"/>
    </location>
</feature>
<evidence type="ECO:0000313" key="3">
    <source>
        <dbReference type="Proteomes" id="UP000250235"/>
    </source>
</evidence>
<sequence>MVIFIDLPAQAGAEMRMRFSGSDVPFRAPNKKNEMKIEYRLLHDIVAKALFAKAGSFDMMTSEKFDLMVAISAGLKMSLLLERLVKADLGESVKLHHLKVFYHKSGLTYMKNIIVGPSDDSRKQTGETASAADSMQSLTNKPDQEAVEKKKLKKKKTVEKDVEKKKEMVQEKKKKQKETVVAGSKYALEKSTSGTSSDEDTRTLAQLGAMKKGGAAPKRKLVLESSDSESTMSLPQHKRHGSIALPSRGNYCTPTLPLVQITKKQRTQRKKPMQKTAGDKAESNPGPVPKISAETDNVSTTAAPEVNMESNEAAETRAVDKEHPIVRSEPEQPAQKPLSSADIRDKVEPQIHLFDQWSRLRTNYRMNKVTSMKLMEEFAKIEDILLSWAETEKVSELFQRRELIWFRMVEKHLCGVIAEHWKEVHKNKPSANRDIMAIRMLEAELANTRKSISLFQEKSDLPITFHDSPTKHQMSNWIKERSTRLQNKLRRSNQLSQKSGLRRFLGLLRMLKKDHRDQGNEKLAHEQQAQREPDPEAEQTDERLAQTGSSHSSPSDSSFSAHSTARNNEDHQVPALLAYR</sequence>
<proteinExistence type="predicted"/>
<feature type="compositionally biased region" description="Basic and acidic residues" evidence="1">
    <location>
        <begin position="314"/>
        <end position="330"/>
    </location>
</feature>
<feature type="compositionally biased region" description="Basic and acidic residues" evidence="1">
    <location>
        <begin position="158"/>
        <end position="171"/>
    </location>
</feature>
<dbReference type="AlphaFoldDB" id="A0A2Z7D765"/>
<dbReference type="Proteomes" id="UP000250235">
    <property type="component" value="Unassembled WGS sequence"/>
</dbReference>
<feature type="region of interest" description="Disordered" evidence="1">
    <location>
        <begin position="118"/>
        <end position="180"/>
    </location>
</feature>
<feature type="compositionally biased region" description="Polar residues" evidence="1">
    <location>
        <begin position="126"/>
        <end position="141"/>
    </location>
</feature>
<evidence type="ECO:0000313" key="2">
    <source>
        <dbReference type="EMBL" id="KZV55353.1"/>
    </source>
</evidence>
<dbReference type="EMBL" id="KQ988707">
    <property type="protein sequence ID" value="KZV55353.1"/>
    <property type="molecule type" value="Genomic_DNA"/>
</dbReference>
<reference evidence="2 3" key="1">
    <citation type="journal article" date="2015" name="Proc. Natl. Acad. Sci. U.S.A.">
        <title>The resurrection genome of Boea hygrometrica: A blueprint for survival of dehydration.</title>
        <authorList>
            <person name="Xiao L."/>
            <person name="Yang G."/>
            <person name="Zhang L."/>
            <person name="Yang X."/>
            <person name="Zhao S."/>
            <person name="Ji Z."/>
            <person name="Zhou Q."/>
            <person name="Hu M."/>
            <person name="Wang Y."/>
            <person name="Chen M."/>
            <person name="Xu Y."/>
            <person name="Jin H."/>
            <person name="Xiao X."/>
            <person name="Hu G."/>
            <person name="Bao F."/>
            <person name="Hu Y."/>
            <person name="Wan P."/>
            <person name="Li L."/>
            <person name="Deng X."/>
            <person name="Kuang T."/>
            <person name="Xiang C."/>
            <person name="Zhu J.K."/>
            <person name="Oliver M.J."/>
            <person name="He Y."/>
        </authorList>
    </citation>
    <scope>NUCLEOTIDE SEQUENCE [LARGE SCALE GENOMIC DNA]</scope>
    <source>
        <strain evidence="3">cv. XS01</strain>
    </source>
</reference>